<name>A0A168P5W7_ABSGL</name>
<feature type="transmembrane region" description="Helical" evidence="1">
    <location>
        <begin position="142"/>
        <end position="162"/>
    </location>
</feature>
<reference evidence="2" key="1">
    <citation type="submission" date="2016-04" db="EMBL/GenBank/DDBJ databases">
        <authorList>
            <person name="Evans L.H."/>
            <person name="Alamgir A."/>
            <person name="Owens N."/>
            <person name="Weber N.D."/>
            <person name="Virtaneva K."/>
            <person name="Barbian K."/>
            <person name="Babar A."/>
            <person name="Rosenke K."/>
        </authorList>
    </citation>
    <scope>NUCLEOTIDE SEQUENCE [LARGE SCALE GENOMIC DNA]</scope>
    <source>
        <strain evidence="2">CBS 101.48</strain>
    </source>
</reference>
<dbReference type="EMBL" id="LT553587">
    <property type="protein sequence ID" value="SAM01806.1"/>
    <property type="molecule type" value="Genomic_DNA"/>
</dbReference>
<gene>
    <name evidence="2" type="primary">ABSGL_07555.1 scaffold 8890</name>
</gene>
<feature type="transmembrane region" description="Helical" evidence="1">
    <location>
        <begin position="481"/>
        <end position="498"/>
    </location>
</feature>
<proteinExistence type="predicted"/>
<dbReference type="Proteomes" id="UP000078561">
    <property type="component" value="Unassembled WGS sequence"/>
</dbReference>
<dbReference type="OMA" id="TTINCWI"/>
<feature type="transmembrane region" description="Helical" evidence="1">
    <location>
        <begin position="342"/>
        <end position="364"/>
    </location>
</feature>
<evidence type="ECO:0000256" key="1">
    <source>
        <dbReference type="SAM" id="Phobius"/>
    </source>
</evidence>
<keyword evidence="1" id="KW-0472">Membrane</keyword>
<feature type="transmembrane region" description="Helical" evidence="1">
    <location>
        <begin position="456"/>
        <end position="475"/>
    </location>
</feature>
<accession>A0A168P5W7</accession>
<keyword evidence="3" id="KW-1185">Reference proteome</keyword>
<keyword evidence="1" id="KW-0812">Transmembrane</keyword>
<dbReference type="InParanoid" id="A0A168P5W7"/>
<organism evidence="2">
    <name type="scientific">Absidia glauca</name>
    <name type="common">Pin mould</name>
    <dbReference type="NCBI Taxonomy" id="4829"/>
    <lineage>
        <taxon>Eukaryota</taxon>
        <taxon>Fungi</taxon>
        <taxon>Fungi incertae sedis</taxon>
        <taxon>Mucoromycota</taxon>
        <taxon>Mucoromycotina</taxon>
        <taxon>Mucoromycetes</taxon>
        <taxon>Mucorales</taxon>
        <taxon>Cunninghamellaceae</taxon>
        <taxon>Absidia</taxon>
    </lineage>
</organism>
<evidence type="ECO:0000313" key="3">
    <source>
        <dbReference type="Proteomes" id="UP000078561"/>
    </source>
</evidence>
<evidence type="ECO:0000313" key="2">
    <source>
        <dbReference type="EMBL" id="SAM01806.1"/>
    </source>
</evidence>
<dbReference type="OrthoDB" id="2264429at2759"/>
<keyword evidence="1" id="KW-1133">Transmembrane helix</keyword>
<protein>
    <submittedName>
        <fullName evidence="2">Uncharacterized protein</fullName>
    </submittedName>
</protein>
<dbReference type="AlphaFoldDB" id="A0A168P5W7"/>
<feature type="transmembrane region" description="Helical" evidence="1">
    <location>
        <begin position="533"/>
        <end position="553"/>
    </location>
</feature>
<feature type="transmembrane region" description="Helical" evidence="1">
    <location>
        <begin position="106"/>
        <end position="122"/>
    </location>
</feature>
<feature type="transmembrane region" description="Helical" evidence="1">
    <location>
        <begin position="316"/>
        <end position="336"/>
    </location>
</feature>
<sequence>MVPSSRTNRSLLYFYTFDYLQKEHMWSMIGHCITFTTINCWIGGKAFGHLEDHAQPYHVASFWLTEQIDQPHGKWQMDRNKIPLLETKLTSFFFVCSIKMMHRRHSLLSAGLAFLLLCHSLAVEGAEPTPIQQLLGIDEYTWNILSIITTVILSYGAHAIAIRPERTKRLYPTMLSYVAALAWPMNGVYDAYSAIYKYFKQDAILYSSPIELPSKFFRQHLYQDNGAYLKEQLDLLDSSGRASVKNCILNGNVFLGYNDATLRTNKYAIKTKDMSIAGFGSRCQYQASLHPSSIRFLPQTMIEQLVHEARGIQNNAFVSLAVTVIQLAFSSYKIFVAGGNSWGKLILGIYMVMTLLQSLSRILLPTQLTVFSLRVPRWLEDDLAMTQYHYGKGGISPLGLDARFFIDQSDDRFQIKSFLHSRHGFDPTLCHTSKNGIDSVLGPKHCLTWKDRCHKYIVFCLSVALPLLLGVVAGYNQHSVIQYIVLAWILSAFPFLWLSSCLYRPSMCVPAFAYLCCNPNTNIDVEYFVYAQLMDLVGVALVLSATVLAYTGLDRSY</sequence>